<keyword evidence="4" id="KW-1003">Cell membrane</keyword>
<dbReference type="PANTHER" id="PTHR42929:SF1">
    <property type="entry name" value="INNER MEMBRANE ABC TRANSPORTER PERMEASE PROTEIN YDCU-RELATED"/>
    <property type="match status" value="1"/>
</dbReference>
<evidence type="ECO:0000256" key="4">
    <source>
        <dbReference type="ARBA" id="ARBA00022475"/>
    </source>
</evidence>
<keyword evidence="5 8" id="KW-0812">Transmembrane</keyword>
<dbReference type="GO" id="GO:0055085">
    <property type="term" value="P:transmembrane transport"/>
    <property type="evidence" value="ECO:0007669"/>
    <property type="project" value="InterPro"/>
</dbReference>
<proteinExistence type="inferred from homology"/>
<comment type="similarity">
    <text evidence="2">Belongs to the binding-protein-dependent transport system permease family. CysTW subfamily.</text>
</comment>
<name>A0A2T5G4S7_9BACL</name>
<accession>A0A2T5G4S7</accession>
<dbReference type="Pfam" id="PF00528">
    <property type="entry name" value="BPD_transp_1"/>
    <property type="match status" value="1"/>
</dbReference>
<evidence type="ECO:0000313" key="11">
    <source>
        <dbReference type="Proteomes" id="UP000244016"/>
    </source>
</evidence>
<evidence type="ECO:0000313" key="10">
    <source>
        <dbReference type="EMBL" id="PTQ51192.1"/>
    </source>
</evidence>
<sequence>MLGKIRVLLWATYGIWLAAFVVLPILLVLYQSLHDVHGKWTFENFLRFFSPVYLRMAGDSLWYAFWITLLSLVVAYPAALALVRLASRDFWLVALILPSWVNLLLKAYAFLGIFSEHGPINALFSTVGVGPVPLLFTDLGFVLVSVYIFIPFMILPIYNAIRAIPAELVDAARDLGASPVQVVRRVIWPLSLPGVRAGVQATFIPALSLFMITRLIAGNRVITLGTAIEQHFLVTGDWGMGSAIAVVLLLLMSVSVIFARRSFFAAPVGSE</sequence>
<protein>
    <submittedName>
        <fullName evidence="10">Spermidine Putrescine ABC transporter permease component PotB</fullName>
    </submittedName>
</protein>
<dbReference type="Proteomes" id="UP000244016">
    <property type="component" value="Unassembled WGS sequence"/>
</dbReference>
<evidence type="ECO:0000256" key="2">
    <source>
        <dbReference type="ARBA" id="ARBA00007069"/>
    </source>
</evidence>
<feature type="transmembrane region" description="Helical" evidence="8">
    <location>
        <begin position="61"/>
        <end position="83"/>
    </location>
</feature>
<evidence type="ECO:0000256" key="7">
    <source>
        <dbReference type="ARBA" id="ARBA00023136"/>
    </source>
</evidence>
<feature type="transmembrane region" description="Helical" evidence="8">
    <location>
        <begin position="238"/>
        <end position="259"/>
    </location>
</feature>
<feature type="transmembrane region" description="Helical" evidence="8">
    <location>
        <begin position="134"/>
        <end position="158"/>
    </location>
</feature>
<evidence type="ECO:0000259" key="9">
    <source>
        <dbReference type="PROSITE" id="PS50928"/>
    </source>
</evidence>
<comment type="caution">
    <text evidence="10">The sequence shown here is derived from an EMBL/GenBank/DDBJ whole genome shotgun (WGS) entry which is preliminary data.</text>
</comment>
<evidence type="ECO:0000256" key="3">
    <source>
        <dbReference type="ARBA" id="ARBA00022448"/>
    </source>
</evidence>
<dbReference type="AlphaFoldDB" id="A0A2T5G4S7"/>
<feature type="transmembrane region" description="Helical" evidence="8">
    <location>
        <begin position="90"/>
        <end position="114"/>
    </location>
</feature>
<feature type="transmembrane region" description="Helical" evidence="8">
    <location>
        <begin position="7"/>
        <end position="30"/>
    </location>
</feature>
<feature type="transmembrane region" description="Helical" evidence="8">
    <location>
        <begin position="194"/>
        <end position="218"/>
    </location>
</feature>
<dbReference type="InterPro" id="IPR000515">
    <property type="entry name" value="MetI-like"/>
</dbReference>
<dbReference type="InterPro" id="IPR035906">
    <property type="entry name" value="MetI-like_sf"/>
</dbReference>
<dbReference type="CDD" id="cd06261">
    <property type="entry name" value="TM_PBP2"/>
    <property type="match status" value="1"/>
</dbReference>
<evidence type="ECO:0000256" key="1">
    <source>
        <dbReference type="ARBA" id="ARBA00004651"/>
    </source>
</evidence>
<dbReference type="Gene3D" id="1.10.3720.10">
    <property type="entry name" value="MetI-like"/>
    <property type="match status" value="1"/>
</dbReference>
<dbReference type="SUPFAM" id="SSF161098">
    <property type="entry name" value="MetI-like"/>
    <property type="match status" value="1"/>
</dbReference>
<dbReference type="PROSITE" id="PS50928">
    <property type="entry name" value="ABC_TM1"/>
    <property type="match status" value="1"/>
</dbReference>
<organism evidence="10 11">
    <name type="scientific">Brockia lithotrophica</name>
    <dbReference type="NCBI Taxonomy" id="933949"/>
    <lineage>
        <taxon>Bacteria</taxon>
        <taxon>Bacillati</taxon>
        <taxon>Bacillota</taxon>
        <taxon>Bacilli</taxon>
        <taxon>Bacillales</taxon>
        <taxon>Bacillales Family X. Incertae Sedis</taxon>
        <taxon>Brockia</taxon>
    </lineage>
</organism>
<comment type="subcellular location">
    <subcellularLocation>
        <location evidence="1 8">Cell membrane</location>
        <topology evidence="1 8">Multi-pass membrane protein</topology>
    </subcellularLocation>
</comment>
<evidence type="ECO:0000256" key="6">
    <source>
        <dbReference type="ARBA" id="ARBA00022989"/>
    </source>
</evidence>
<evidence type="ECO:0000256" key="5">
    <source>
        <dbReference type="ARBA" id="ARBA00022692"/>
    </source>
</evidence>
<keyword evidence="6 8" id="KW-1133">Transmembrane helix</keyword>
<dbReference type="EMBL" id="PEBW01000006">
    <property type="protein sequence ID" value="PTQ51192.1"/>
    <property type="molecule type" value="Genomic_DNA"/>
</dbReference>
<dbReference type="PANTHER" id="PTHR42929">
    <property type="entry name" value="INNER MEMBRANE ABC TRANSPORTER PERMEASE PROTEIN YDCU-RELATED-RELATED"/>
    <property type="match status" value="1"/>
</dbReference>
<reference evidence="10 11" key="1">
    <citation type="submission" date="2017-08" db="EMBL/GenBank/DDBJ databases">
        <title>Burning lignite coal seam in the remote Altai Mountains harbors a hydrogen-driven thermophilic microbial community.</title>
        <authorList>
            <person name="Kadnikov V.V."/>
            <person name="Mardanov A.V."/>
            <person name="Ivasenko D."/>
            <person name="Beletsky A.V."/>
            <person name="Karnachuk O.V."/>
            <person name="Ravin N.V."/>
        </authorList>
    </citation>
    <scope>NUCLEOTIDE SEQUENCE [LARGE SCALE GENOMIC DNA]</scope>
    <source>
        <strain evidence="10">AL31</strain>
    </source>
</reference>
<evidence type="ECO:0000256" key="8">
    <source>
        <dbReference type="RuleBase" id="RU363032"/>
    </source>
</evidence>
<feature type="domain" description="ABC transmembrane type-1" evidence="9">
    <location>
        <begin position="57"/>
        <end position="259"/>
    </location>
</feature>
<dbReference type="GO" id="GO:0005886">
    <property type="term" value="C:plasma membrane"/>
    <property type="evidence" value="ECO:0007669"/>
    <property type="project" value="UniProtKB-SubCell"/>
</dbReference>
<gene>
    <name evidence="10" type="ORF">BLITH_0018</name>
</gene>
<keyword evidence="7 8" id="KW-0472">Membrane</keyword>
<keyword evidence="3 8" id="KW-0813">Transport</keyword>